<comment type="similarity">
    <text evidence="1">Belongs to the bacterial/plant glucose-1-phosphate adenylyltransferase family.</text>
</comment>
<dbReference type="UniPathway" id="UPA00164"/>
<keyword evidence="4 10" id="KW-0548">Nucleotidyltransferase</keyword>
<evidence type="ECO:0000256" key="4">
    <source>
        <dbReference type="ARBA" id="ARBA00022695"/>
    </source>
</evidence>
<feature type="domain" description="Nucleotidyl transferase" evidence="9">
    <location>
        <begin position="8"/>
        <end position="267"/>
    </location>
</feature>
<dbReference type="Gene3D" id="2.160.10.10">
    <property type="entry name" value="Hexapeptide repeat proteins"/>
    <property type="match status" value="1"/>
</dbReference>
<reference evidence="10 11" key="1">
    <citation type="submission" date="2014-02" db="EMBL/GenBank/DDBJ databases">
        <title>The small core and large imbalanced accessory genome model reveals a collaborative survival strategy of Sorangium cellulosum strains in nature.</title>
        <authorList>
            <person name="Han K."/>
            <person name="Peng R."/>
            <person name="Blom J."/>
            <person name="Li Y.-Z."/>
        </authorList>
    </citation>
    <scope>NUCLEOTIDE SEQUENCE [LARGE SCALE GENOMIC DNA]</scope>
    <source>
        <strain evidence="10 11">So0157-25</strain>
    </source>
</reference>
<dbReference type="GO" id="GO:0005978">
    <property type="term" value="P:glycogen biosynthetic process"/>
    <property type="evidence" value="ECO:0007669"/>
    <property type="project" value="UniProtKB-UniRule"/>
</dbReference>
<dbReference type="PROSITE" id="PS00809">
    <property type="entry name" value="ADP_GLC_PYROPHOSPH_2"/>
    <property type="match status" value="1"/>
</dbReference>
<dbReference type="CDD" id="cd02508">
    <property type="entry name" value="ADP_Glucose_PP"/>
    <property type="match status" value="1"/>
</dbReference>
<keyword evidence="2" id="KW-0321">Glycogen metabolism</keyword>
<accession>A0A150PUX3</accession>
<dbReference type="SUPFAM" id="SSF51161">
    <property type="entry name" value="Trimeric LpxA-like enzymes"/>
    <property type="match status" value="1"/>
</dbReference>
<evidence type="ECO:0000313" key="10">
    <source>
        <dbReference type="EMBL" id="KYF59482.1"/>
    </source>
</evidence>
<keyword evidence="3 10" id="KW-0808">Transferase</keyword>
<evidence type="ECO:0000256" key="3">
    <source>
        <dbReference type="ARBA" id="ARBA00022679"/>
    </source>
</evidence>
<dbReference type="PANTHER" id="PTHR43523">
    <property type="entry name" value="GLUCOSE-1-PHOSPHATE ADENYLYLTRANSFERASE-RELATED"/>
    <property type="match status" value="1"/>
</dbReference>
<dbReference type="InterPro" id="IPR005835">
    <property type="entry name" value="NTP_transferase_dom"/>
</dbReference>
<dbReference type="GO" id="GO:0008878">
    <property type="term" value="F:glucose-1-phosphate adenylyltransferase activity"/>
    <property type="evidence" value="ECO:0007669"/>
    <property type="project" value="UniProtKB-UniRule"/>
</dbReference>
<dbReference type="Pfam" id="PF25247">
    <property type="entry name" value="LbH_GLGC"/>
    <property type="match status" value="1"/>
</dbReference>
<evidence type="ECO:0000256" key="5">
    <source>
        <dbReference type="ARBA" id="ARBA00022741"/>
    </source>
</evidence>
<keyword evidence="5" id="KW-0547">Nucleotide-binding</keyword>
<evidence type="ECO:0000256" key="6">
    <source>
        <dbReference type="ARBA" id="ARBA00022840"/>
    </source>
</evidence>
<keyword evidence="7" id="KW-0119">Carbohydrate metabolism</keyword>
<dbReference type="InterPro" id="IPR011831">
    <property type="entry name" value="ADP-Glc_PPase"/>
</dbReference>
<protein>
    <recommendedName>
        <fullName evidence="8">Glucose-1-phosphate adenylyltransferase</fullName>
        <ecNumber evidence="8">2.7.7.27</ecNumber>
    </recommendedName>
</protein>
<dbReference type="InterPro" id="IPR029044">
    <property type="entry name" value="Nucleotide-diphossugar_trans"/>
</dbReference>
<evidence type="ECO:0000256" key="1">
    <source>
        <dbReference type="ARBA" id="ARBA00010443"/>
    </source>
</evidence>
<evidence type="ECO:0000256" key="8">
    <source>
        <dbReference type="NCBIfam" id="TIGR02091"/>
    </source>
</evidence>
<proteinExistence type="inferred from homology"/>
<dbReference type="InterPro" id="IPR005836">
    <property type="entry name" value="ADP_Glu_pyroP_CS"/>
</dbReference>
<dbReference type="NCBIfam" id="NF002772">
    <property type="entry name" value="PRK02862.1"/>
    <property type="match status" value="1"/>
</dbReference>
<dbReference type="PROSITE" id="PS00810">
    <property type="entry name" value="ADP_GLC_PYROPHOSPH_3"/>
    <property type="match status" value="1"/>
</dbReference>
<name>A0A150PUX3_SORCE</name>
<dbReference type="EC" id="2.7.7.27" evidence="8"/>
<dbReference type="Gene3D" id="3.90.550.10">
    <property type="entry name" value="Spore Coat Polysaccharide Biosynthesis Protein SpsA, Chain A"/>
    <property type="match status" value="1"/>
</dbReference>
<dbReference type="SUPFAM" id="SSF53448">
    <property type="entry name" value="Nucleotide-diphospho-sugar transferases"/>
    <property type="match status" value="1"/>
</dbReference>
<evidence type="ECO:0000313" key="11">
    <source>
        <dbReference type="Proteomes" id="UP000075420"/>
    </source>
</evidence>
<evidence type="ECO:0000256" key="2">
    <source>
        <dbReference type="ARBA" id="ARBA00022600"/>
    </source>
</evidence>
<comment type="caution">
    <text evidence="10">The sequence shown here is derived from an EMBL/GenBank/DDBJ whole genome shotgun (WGS) entry which is preliminary data.</text>
</comment>
<evidence type="ECO:0000259" key="9">
    <source>
        <dbReference type="Pfam" id="PF00483"/>
    </source>
</evidence>
<evidence type="ECO:0000256" key="7">
    <source>
        <dbReference type="ARBA" id="ARBA00023277"/>
    </source>
</evidence>
<dbReference type="EMBL" id="JELY01000417">
    <property type="protein sequence ID" value="KYF59482.1"/>
    <property type="molecule type" value="Genomic_DNA"/>
</dbReference>
<dbReference type="PANTHER" id="PTHR43523:SF12">
    <property type="entry name" value="GLUCOSE-1-PHOSPHATE ADENYLYLTRANSFERASE LARGE SUBUNIT 1, CHLOROPLASTIC-RELATED"/>
    <property type="match status" value="1"/>
</dbReference>
<dbReference type="PROSITE" id="PS00808">
    <property type="entry name" value="ADP_GLC_PYROPHOSPH_1"/>
    <property type="match status" value="1"/>
</dbReference>
<dbReference type="NCBIfam" id="TIGR02091">
    <property type="entry name" value="glgC"/>
    <property type="match status" value="1"/>
</dbReference>
<dbReference type="CDD" id="cd04651">
    <property type="entry name" value="LbH_G1P_AT_C"/>
    <property type="match status" value="1"/>
</dbReference>
<sequence>MKHNDVVVLILGGGVGSRLYPLTKLRSKPAVPTGGKYRLVDIPISNCLNSGFNRIHILTQFNSVSLHNHITQTYRFDVFSAGAVQILAAEQTPTHSEWYQGTADAVRKQLGEVKSPNPRDVMILSGDHLYRMDYEPFLAHHRETRADVTLAVRPVPTAEVSRLGIVDTDEAGRVVKFVEKPKDMRLLDAVRQTPDPKNPWLASMGVYIFRAKALYEMLERDNSSDFGKHILPQSLDTHRMVTYTFDGYWEDIGTIRSYYEASLALTDSNPPFSFYDPQRPIYTRPQFFPPAHVTAGSVLDQVLLAEGSRIIESKICRSVVGQLSSIGPDVTMSNTVMMGADYESLFQAQAPESTRGLPPIGIGRGCKIDGAIIDKNARIGEGVVIRNLPDREDADAEFYAAREGVVVVPKNAVVPPGTVI</sequence>
<dbReference type="GO" id="GO:0005524">
    <property type="term" value="F:ATP binding"/>
    <property type="evidence" value="ECO:0007669"/>
    <property type="project" value="UniProtKB-KW"/>
</dbReference>
<dbReference type="Pfam" id="PF00483">
    <property type="entry name" value="NTP_transferase"/>
    <property type="match status" value="1"/>
</dbReference>
<dbReference type="AlphaFoldDB" id="A0A150PUX3"/>
<organism evidence="10 11">
    <name type="scientific">Sorangium cellulosum</name>
    <name type="common">Polyangium cellulosum</name>
    <dbReference type="NCBI Taxonomy" id="56"/>
    <lineage>
        <taxon>Bacteria</taxon>
        <taxon>Pseudomonadati</taxon>
        <taxon>Myxococcota</taxon>
        <taxon>Polyangia</taxon>
        <taxon>Polyangiales</taxon>
        <taxon>Polyangiaceae</taxon>
        <taxon>Sorangium</taxon>
    </lineage>
</organism>
<gene>
    <name evidence="10" type="primary">glgC</name>
    <name evidence="10" type="ORF">BE08_07490</name>
</gene>
<dbReference type="Proteomes" id="UP000075420">
    <property type="component" value="Unassembled WGS sequence"/>
</dbReference>
<dbReference type="InterPro" id="IPR011004">
    <property type="entry name" value="Trimer_LpxA-like_sf"/>
</dbReference>
<keyword evidence="6" id="KW-0067">ATP-binding</keyword>